<gene>
    <name evidence="2" type="ORF">GA0070563_10765</name>
</gene>
<proteinExistence type="predicted"/>
<organism evidence="2 3">
    <name type="scientific">Micromonospora carbonacea</name>
    <dbReference type="NCBI Taxonomy" id="47853"/>
    <lineage>
        <taxon>Bacteria</taxon>
        <taxon>Bacillati</taxon>
        <taxon>Actinomycetota</taxon>
        <taxon>Actinomycetes</taxon>
        <taxon>Micromonosporales</taxon>
        <taxon>Micromonosporaceae</taxon>
        <taxon>Micromonospora</taxon>
    </lineage>
</organism>
<feature type="region of interest" description="Disordered" evidence="1">
    <location>
        <begin position="27"/>
        <end position="97"/>
    </location>
</feature>
<protein>
    <submittedName>
        <fullName evidence="2">Uncharacterized protein</fullName>
    </submittedName>
</protein>
<reference evidence="3" key="1">
    <citation type="submission" date="2016-06" db="EMBL/GenBank/DDBJ databases">
        <authorList>
            <person name="Varghese N."/>
            <person name="Submissions Spin"/>
        </authorList>
    </citation>
    <scope>NUCLEOTIDE SEQUENCE [LARGE SCALE GENOMIC DNA]</scope>
    <source>
        <strain evidence="3">DSM 43168</strain>
    </source>
</reference>
<keyword evidence="3" id="KW-1185">Reference proteome</keyword>
<evidence type="ECO:0000313" key="2">
    <source>
        <dbReference type="EMBL" id="SCF25752.1"/>
    </source>
</evidence>
<evidence type="ECO:0000313" key="3">
    <source>
        <dbReference type="Proteomes" id="UP000183585"/>
    </source>
</evidence>
<dbReference type="RefSeq" id="WP_141723815.1">
    <property type="nucleotide sequence ID" value="NZ_FMCT01000007.1"/>
</dbReference>
<name>A0A1C4YYA1_9ACTN</name>
<dbReference type="AlphaFoldDB" id="A0A1C4YYA1"/>
<dbReference type="STRING" id="47853.TK50_03390"/>
<evidence type="ECO:0000256" key="1">
    <source>
        <dbReference type="SAM" id="MobiDB-lite"/>
    </source>
</evidence>
<accession>A0A1C4YYA1</accession>
<dbReference type="EMBL" id="FMCT01000007">
    <property type="protein sequence ID" value="SCF25752.1"/>
    <property type="molecule type" value="Genomic_DNA"/>
</dbReference>
<sequence length="216" mass="22258">MEKRHVGTLVVALACVAVVGAVGGTYLATRGDGATTDRTVDAGSTVDAGRQTGGPEAGEEAAPAQPARPSSGAPTGSPDSSDSSGSSGSSGGGSRTYRLDQTFYNQASMTVTLVSAEVTGSKLRLNVRYRNGSATAPWALECSPVAEDRELVLLTLADGRTVRPESTYCSTRPGESIELAPGRELASWAVFPVAPQAGSSLDLSWYDFPATDLTLR</sequence>
<dbReference type="Proteomes" id="UP000183585">
    <property type="component" value="Unassembled WGS sequence"/>
</dbReference>
<feature type="compositionally biased region" description="Low complexity" evidence="1">
    <location>
        <begin position="60"/>
        <end position="87"/>
    </location>
</feature>
<dbReference type="PROSITE" id="PS51257">
    <property type="entry name" value="PROKAR_LIPOPROTEIN"/>
    <property type="match status" value="1"/>
</dbReference>